<organism evidence="12 13">
    <name type="scientific">Scyliorhinus torazame</name>
    <name type="common">Cloudy catshark</name>
    <name type="synonym">Catulus torazame</name>
    <dbReference type="NCBI Taxonomy" id="75743"/>
    <lineage>
        <taxon>Eukaryota</taxon>
        <taxon>Metazoa</taxon>
        <taxon>Chordata</taxon>
        <taxon>Craniata</taxon>
        <taxon>Vertebrata</taxon>
        <taxon>Chondrichthyes</taxon>
        <taxon>Elasmobranchii</taxon>
        <taxon>Galeomorphii</taxon>
        <taxon>Galeoidea</taxon>
        <taxon>Carcharhiniformes</taxon>
        <taxon>Scyliorhinidae</taxon>
        <taxon>Scyliorhinus</taxon>
    </lineage>
</organism>
<keyword evidence="7" id="KW-0325">Glycoprotein</keyword>
<evidence type="ECO:0000256" key="9">
    <source>
        <dbReference type="SAM" id="Coils"/>
    </source>
</evidence>
<dbReference type="CDD" id="cd00055">
    <property type="entry name" value="EGF_Lam"/>
    <property type="match status" value="2"/>
</dbReference>
<dbReference type="PANTHER" id="PTHR10574:SF268">
    <property type="entry name" value="LAMININ SUBUNIT BETA-3"/>
    <property type="match status" value="1"/>
</dbReference>
<dbReference type="SMART" id="SM00180">
    <property type="entry name" value="EGF_Lam"/>
    <property type="match status" value="2"/>
</dbReference>
<keyword evidence="2" id="KW-0964">Secreted</keyword>
<keyword evidence="9" id="KW-0175">Coiled coil</keyword>
<comment type="subcellular location">
    <subcellularLocation>
        <location evidence="1">Secreted</location>
        <location evidence="1">Extracellular space</location>
        <location evidence="1">Extracellular matrix</location>
    </subcellularLocation>
</comment>
<dbReference type="Gene3D" id="2.170.300.10">
    <property type="entry name" value="Tie2 ligand-binding domain superfamily"/>
    <property type="match status" value="1"/>
</dbReference>
<evidence type="ECO:0000256" key="1">
    <source>
        <dbReference type="ARBA" id="ARBA00004498"/>
    </source>
</evidence>
<dbReference type="PANTHER" id="PTHR10574">
    <property type="entry name" value="NETRIN/LAMININ-RELATED"/>
    <property type="match status" value="1"/>
</dbReference>
<dbReference type="GO" id="GO:0034446">
    <property type="term" value="P:substrate adhesion-dependent cell spreading"/>
    <property type="evidence" value="ECO:0007669"/>
    <property type="project" value="TreeGrafter"/>
</dbReference>
<dbReference type="InterPro" id="IPR008211">
    <property type="entry name" value="Laminin_N"/>
</dbReference>
<evidence type="ECO:0000256" key="7">
    <source>
        <dbReference type="ARBA" id="ARBA00023180"/>
    </source>
</evidence>
<keyword evidence="5" id="KW-0677">Repeat</keyword>
<dbReference type="SUPFAM" id="SSF57196">
    <property type="entry name" value="EGF/Laminin"/>
    <property type="match status" value="2"/>
</dbReference>
<evidence type="ECO:0000256" key="5">
    <source>
        <dbReference type="ARBA" id="ARBA00022737"/>
    </source>
</evidence>
<evidence type="ECO:0000313" key="13">
    <source>
        <dbReference type="Proteomes" id="UP000288216"/>
    </source>
</evidence>
<protein>
    <recommendedName>
        <fullName evidence="11">Laminin N-terminal domain-containing protein</fullName>
    </recommendedName>
</protein>
<dbReference type="FunFam" id="2.60.120.260:FF:000073">
    <property type="entry name" value="Laminin subunit beta 3"/>
    <property type="match status" value="1"/>
</dbReference>
<sequence length="1009" mass="113684">MFLLFLNLVFSSCVTAQTDCSQRACYPTPGDLVIGRVDKLQASSTCGLYASERYCSPKMYYGRDVLQCCVCDSRNEYNPVYFTNSYRIKNVVPSGALRSWWQSENDLDQVYIQLDMEGKFQLNDILLRFKSPRPAAMMIERSTDFGQTWKPYQYFADDCAASFPQIQTGQPHSFDDAHCQVQPRNQDSSDDQVTFNPLKLIDYISGTKSDKINNIAPFTNLRINFIKPYKPTLSHELHNVNHFYAVYDMRFQGSCFCNGHASSCTSEDNSVEAPQGARKMIQEQCVCKHNTAGRNCEVCASFYNDQPWKPADDYNTNQCKKCNCNNHSQKCRFDPEVHRDSGGISGGVCDDCEHNTIGSNCEKCKPSFYRRPGRDITAIDTCIGDRTTTTTVLVQNARNVIVTKVVLRPADVTKVQDNACATQALPGSVVTNIVDNQLSTLNIQHKALVNIKLPAHVGNHYDSEIRALDNKLQQVEAIMDNPAVTDSTVTNVHNNYKQLRVEAEQINPDTDIVDQSYRLSNEMDVLDRNVKTINSQLQSTKEKIELFISEDSQGTQGTFNNILSSYQQSGKAKDGIVAVEPIILKSREARLTANQLIKHINTDNRNKLENLKHGLKSPNVNPLINKICGGSRMEPCTAERCPGDLCPEPCEGINCQGTLHLAKKAIEDAERGSISIPDVSNRITELAKRIENTDQKAQQMKSNALRLTNQVASVNNQMKKNIADIKTFIATIKDFLTSTQADPDEIQRISEYVLSLKLPTDAITIRDKINSLRNIAARIPDVSEILANTQDDVIKAKILLKDANEARDRASRVKNNIDKVKDALADANKALKNVNDMIEDATEAIDTVQDQSTKIEDKLTHTETNLLEMTERLRNLTNRINNLQKQNDLNWRKATALETSALVSRSLGDEAEQNLKQLISLHGKLQNNVPESLPKDLIDRVNHIRFEADHYFKDVQQRVQEIGKIEQDLAKGNKQLEMKFSQLDNYQDQVTKIKEFIESQAQYYDQCAP</sequence>
<keyword evidence="4 10" id="KW-0732">Signal</keyword>
<dbReference type="Pfam" id="PF00055">
    <property type="entry name" value="Laminin_N"/>
    <property type="match status" value="1"/>
</dbReference>
<gene>
    <name evidence="12" type="ORF">scyTo_0011390</name>
</gene>
<reference evidence="12 13" key="1">
    <citation type="journal article" date="2018" name="Nat. Ecol. Evol.">
        <title>Shark genomes provide insights into elasmobranch evolution and the origin of vertebrates.</title>
        <authorList>
            <person name="Hara Y"/>
            <person name="Yamaguchi K"/>
            <person name="Onimaru K"/>
            <person name="Kadota M"/>
            <person name="Koyanagi M"/>
            <person name="Keeley SD"/>
            <person name="Tatsumi K"/>
            <person name="Tanaka K"/>
            <person name="Motone F"/>
            <person name="Kageyama Y"/>
            <person name="Nozu R"/>
            <person name="Adachi N"/>
            <person name="Nishimura O"/>
            <person name="Nakagawa R"/>
            <person name="Tanegashima C"/>
            <person name="Kiyatake I"/>
            <person name="Matsumoto R"/>
            <person name="Murakumo K"/>
            <person name="Nishida K"/>
            <person name="Terakita A"/>
            <person name="Kuratani S"/>
            <person name="Sato K"/>
            <person name="Hyodo S Kuraku.S."/>
        </authorList>
    </citation>
    <scope>NUCLEOTIDE SEQUENCE [LARGE SCALE GENOMIC DNA]</scope>
</reference>
<dbReference type="Proteomes" id="UP000288216">
    <property type="component" value="Unassembled WGS sequence"/>
</dbReference>
<feature type="chain" id="PRO_5019266678" description="Laminin N-terminal domain-containing protein" evidence="10">
    <location>
        <begin position="17"/>
        <end position="1009"/>
    </location>
</feature>
<dbReference type="OMA" id="NKREQFE"/>
<name>A0A401NLY1_SCYTO</name>
<evidence type="ECO:0000313" key="12">
    <source>
        <dbReference type="EMBL" id="GCB61849.1"/>
    </source>
</evidence>
<dbReference type="GO" id="GO:0016477">
    <property type="term" value="P:cell migration"/>
    <property type="evidence" value="ECO:0007669"/>
    <property type="project" value="TreeGrafter"/>
</dbReference>
<dbReference type="PROSITE" id="PS01248">
    <property type="entry name" value="EGF_LAM_1"/>
    <property type="match status" value="1"/>
</dbReference>
<comment type="caution">
    <text evidence="12">The sequence shown here is derived from an EMBL/GenBank/DDBJ whole genome shotgun (WGS) entry which is preliminary data.</text>
</comment>
<accession>A0A401NLY1</accession>
<keyword evidence="13" id="KW-1185">Reference proteome</keyword>
<evidence type="ECO:0000256" key="4">
    <source>
        <dbReference type="ARBA" id="ARBA00022729"/>
    </source>
</evidence>
<proteinExistence type="predicted"/>
<dbReference type="OrthoDB" id="8545473at2759"/>
<dbReference type="GO" id="GO:0070831">
    <property type="term" value="P:basement membrane assembly"/>
    <property type="evidence" value="ECO:0007669"/>
    <property type="project" value="TreeGrafter"/>
</dbReference>
<dbReference type="STRING" id="75743.A0A401NLY1"/>
<dbReference type="InterPro" id="IPR056863">
    <property type="entry name" value="LMN_ATRN_NET-like_EGF"/>
</dbReference>
<evidence type="ECO:0000259" key="11">
    <source>
        <dbReference type="PROSITE" id="PS51117"/>
    </source>
</evidence>
<dbReference type="AlphaFoldDB" id="A0A401NLY1"/>
<dbReference type="SMART" id="SM00136">
    <property type="entry name" value="LamNT"/>
    <property type="match status" value="1"/>
</dbReference>
<dbReference type="GO" id="GO:0043256">
    <property type="term" value="C:laminin complex"/>
    <property type="evidence" value="ECO:0007669"/>
    <property type="project" value="TreeGrafter"/>
</dbReference>
<feature type="coiled-coil region" evidence="9">
    <location>
        <begin position="683"/>
        <end position="717"/>
    </location>
</feature>
<keyword evidence="6" id="KW-1015">Disulfide bond</keyword>
<dbReference type="GO" id="GO:0009887">
    <property type="term" value="P:animal organ morphogenesis"/>
    <property type="evidence" value="ECO:0007669"/>
    <property type="project" value="TreeGrafter"/>
</dbReference>
<dbReference type="Pfam" id="PF24973">
    <property type="entry name" value="EGF_LMN_ATRN"/>
    <property type="match status" value="1"/>
</dbReference>
<evidence type="ECO:0000256" key="8">
    <source>
        <dbReference type="ARBA" id="ARBA00023292"/>
    </source>
</evidence>
<feature type="domain" description="Laminin N-terminal" evidence="11">
    <location>
        <begin position="21"/>
        <end position="254"/>
    </location>
</feature>
<dbReference type="GO" id="GO:0007411">
    <property type="term" value="P:axon guidance"/>
    <property type="evidence" value="ECO:0007669"/>
    <property type="project" value="TreeGrafter"/>
</dbReference>
<keyword evidence="3" id="KW-0272">Extracellular matrix</keyword>
<evidence type="ECO:0000256" key="3">
    <source>
        <dbReference type="ARBA" id="ARBA00022530"/>
    </source>
</evidence>
<dbReference type="Pfam" id="PF00053">
    <property type="entry name" value="EGF_laminin"/>
    <property type="match status" value="1"/>
</dbReference>
<feature type="signal peptide" evidence="10">
    <location>
        <begin position="1"/>
        <end position="16"/>
    </location>
</feature>
<evidence type="ECO:0000256" key="6">
    <source>
        <dbReference type="ARBA" id="ARBA00023157"/>
    </source>
</evidence>
<dbReference type="PROSITE" id="PS51117">
    <property type="entry name" value="LAMININ_NTER"/>
    <property type="match status" value="1"/>
</dbReference>
<feature type="coiled-coil region" evidence="9">
    <location>
        <begin position="786"/>
        <end position="928"/>
    </location>
</feature>
<dbReference type="EMBL" id="BFAA01005148">
    <property type="protein sequence ID" value="GCB61849.1"/>
    <property type="molecule type" value="Genomic_DNA"/>
</dbReference>
<dbReference type="InterPro" id="IPR002049">
    <property type="entry name" value="LE_dom"/>
</dbReference>
<evidence type="ECO:0000256" key="2">
    <source>
        <dbReference type="ARBA" id="ARBA00022525"/>
    </source>
</evidence>
<keyword evidence="8" id="KW-0424">Laminin EGF-like domain</keyword>
<dbReference type="GO" id="GO:0009888">
    <property type="term" value="P:tissue development"/>
    <property type="evidence" value="ECO:0007669"/>
    <property type="project" value="TreeGrafter"/>
</dbReference>
<dbReference type="Gene3D" id="2.60.120.260">
    <property type="entry name" value="Galactose-binding domain-like"/>
    <property type="match status" value="1"/>
</dbReference>
<dbReference type="InterPro" id="IPR050440">
    <property type="entry name" value="Laminin/Netrin_ECM"/>
</dbReference>
<dbReference type="FunFam" id="2.170.300.10:FF:000001">
    <property type="entry name" value="Laminin subunit beta-1"/>
    <property type="match status" value="1"/>
</dbReference>
<evidence type="ECO:0000256" key="10">
    <source>
        <dbReference type="SAM" id="SignalP"/>
    </source>
</evidence>
<dbReference type="SUPFAM" id="SSF57997">
    <property type="entry name" value="Tropomyosin"/>
    <property type="match status" value="1"/>
</dbReference>